<comment type="cofactor">
    <cofactor evidence="1">
        <name>FAD</name>
        <dbReference type="ChEBI" id="CHEBI:57692"/>
    </cofactor>
</comment>
<dbReference type="GO" id="GO:0008202">
    <property type="term" value="P:steroid metabolic process"/>
    <property type="evidence" value="ECO:0007669"/>
    <property type="project" value="UniProtKB-ARBA"/>
</dbReference>
<dbReference type="GO" id="GO:0033765">
    <property type="term" value="F:steroid dehydrogenase activity, acting on the CH-CH group of donors"/>
    <property type="evidence" value="ECO:0007669"/>
    <property type="project" value="UniProtKB-ARBA"/>
</dbReference>
<gene>
    <name evidence="6" type="ORF">AAU01_02850</name>
</gene>
<accession>A0A4Y3N6Z1</accession>
<keyword evidence="2" id="KW-0285">Flavoprotein</keyword>
<dbReference type="SUPFAM" id="SSF51905">
    <property type="entry name" value="FAD/NAD(P)-binding domain"/>
    <property type="match status" value="1"/>
</dbReference>
<organism evidence="6 7">
    <name type="scientific">Paenarthrobacter aurescens</name>
    <name type="common">Arthrobacter aurescens</name>
    <dbReference type="NCBI Taxonomy" id="43663"/>
    <lineage>
        <taxon>Bacteria</taxon>
        <taxon>Bacillati</taxon>
        <taxon>Actinomycetota</taxon>
        <taxon>Actinomycetes</taxon>
        <taxon>Micrococcales</taxon>
        <taxon>Micrococcaceae</taxon>
        <taxon>Paenarthrobacter</taxon>
    </lineage>
</organism>
<evidence type="ECO:0000256" key="3">
    <source>
        <dbReference type="ARBA" id="ARBA00022827"/>
    </source>
</evidence>
<dbReference type="AlphaFoldDB" id="A0A4Y3N6Z1"/>
<keyword evidence="3" id="KW-0274">FAD</keyword>
<proteinExistence type="predicted"/>
<dbReference type="PANTHER" id="PTHR43400">
    <property type="entry name" value="FUMARATE REDUCTASE"/>
    <property type="match status" value="1"/>
</dbReference>
<evidence type="ECO:0000313" key="6">
    <source>
        <dbReference type="EMBL" id="GEB17530.1"/>
    </source>
</evidence>
<evidence type="ECO:0000256" key="1">
    <source>
        <dbReference type="ARBA" id="ARBA00001974"/>
    </source>
</evidence>
<dbReference type="GeneID" id="97302250"/>
<evidence type="ECO:0000256" key="4">
    <source>
        <dbReference type="ARBA" id="ARBA00023002"/>
    </source>
</evidence>
<dbReference type="Pfam" id="PF00890">
    <property type="entry name" value="FAD_binding_2"/>
    <property type="match status" value="1"/>
</dbReference>
<keyword evidence="7" id="KW-1185">Reference proteome</keyword>
<name>A0A4Y3N6Z1_PAEAU</name>
<feature type="domain" description="FAD-dependent oxidoreductase 2 FAD-binding" evidence="5">
    <location>
        <begin position="17"/>
        <end position="523"/>
    </location>
</feature>
<dbReference type="Gene3D" id="3.90.700.10">
    <property type="entry name" value="Succinate dehydrogenase/fumarate reductase flavoprotein, catalytic domain"/>
    <property type="match status" value="1"/>
</dbReference>
<dbReference type="OrthoDB" id="9813348at2"/>
<comment type="caution">
    <text evidence="6">The sequence shown here is derived from an EMBL/GenBank/DDBJ whole genome shotgun (WGS) entry which is preliminary data.</text>
</comment>
<dbReference type="SUPFAM" id="SSF56425">
    <property type="entry name" value="Succinate dehydrogenase/fumarate reductase flavoprotein, catalytic domain"/>
    <property type="match status" value="1"/>
</dbReference>
<sequence>MSTPILTATEQLKSQYDVVIMGSGAAGLVAAVRAAYAGLSVLVVEKAALLGGTTAAGGGVMWAPNNHLAKAADYPDSHADGVAYLSEAAGHVMSAEEIEWYVATAPRAVEFLTVNTKVSMVPIARPDYHMEWKGAANGGRGLDNNAFDPRDYPGLSELIRPSSYFPLLTMTERDELNGRAADPLLLERRSSAGIRTMGGALVGSLLASALDRGVQIVASSPVEDLLRIGDRWQVSLGGVSADARVSAAAVVLASGGFEWNARLRNAFLPHPVTPISAPSNEGDGLELGLRAGAAVEDMTAVWGVPVISTSAHQYDGQRSGRMGNVEMTLPGSITVNSDGKRFVNEALNYHDASRVFASINPHTGRQQNNPAWLVFDAKYLAKYPVAGSTPGEPAEWMVSAPSLELLAREVGINADGLGATVARFNADAALGVDTGFGRGATPQDRFLGDAGNTPNPCLAPLLAAPFYAVPIHAGVLGTSGGLATDFHGRVLDSRQQPIPGLYAAGNVSAGVFRNNYPGGGATLGSAITRAFAVGEDLAARLK</sequence>
<evidence type="ECO:0000313" key="7">
    <source>
        <dbReference type="Proteomes" id="UP000317715"/>
    </source>
</evidence>
<dbReference type="InterPro" id="IPR050315">
    <property type="entry name" value="FAD-oxidoreductase_2"/>
</dbReference>
<reference evidence="6 7" key="1">
    <citation type="submission" date="2019-06" db="EMBL/GenBank/DDBJ databases">
        <title>Whole genome shotgun sequence of Paenarthrobacter aurescens NBRC 12136.</title>
        <authorList>
            <person name="Hosoyama A."/>
            <person name="Uohara A."/>
            <person name="Ohji S."/>
            <person name="Ichikawa N."/>
        </authorList>
    </citation>
    <scope>NUCLEOTIDE SEQUENCE [LARGE SCALE GENOMIC DNA]</scope>
    <source>
        <strain evidence="6 7">NBRC 12136</strain>
    </source>
</reference>
<dbReference type="InterPro" id="IPR036188">
    <property type="entry name" value="FAD/NAD-bd_sf"/>
</dbReference>
<dbReference type="InterPro" id="IPR027477">
    <property type="entry name" value="Succ_DH/fumarate_Rdtase_cat_sf"/>
</dbReference>
<dbReference type="RefSeq" id="WP_141280957.1">
    <property type="nucleotide sequence ID" value="NZ_BAAAWK010000001.1"/>
</dbReference>
<evidence type="ECO:0000256" key="2">
    <source>
        <dbReference type="ARBA" id="ARBA00022630"/>
    </source>
</evidence>
<keyword evidence="4" id="KW-0560">Oxidoreductase</keyword>
<dbReference type="PANTHER" id="PTHR43400:SF10">
    <property type="entry name" value="3-OXOSTEROID 1-DEHYDROGENASE"/>
    <property type="match status" value="1"/>
</dbReference>
<dbReference type="EMBL" id="BJMD01000001">
    <property type="protein sequence ID" value="GEB17530.1"/>
    <property type="molecule type" value="Genomic_DNA"/>
</dbReference>
<dbReference type="Proteomes" id="UP000317715">
    <property type="component" value="Unassembled WGS sequence"/>
</dbReference>
<protein>
    <submittedName>
        <fullName evidence="6">FAD-binding protein</fullName>
    </submittedName>
</protein>
<dbReference type="PRINTS" id="PR00368">
    <property type="entry name" value="FADPNR"/>
</dbReference>
<dbReference type="InterPro" id="IPR003953">
    <property type="entry name" value="FAD-dep_OxRdtase_2_FAD-bd"/>
</dbReference>
<dbReference type="Gene3D" id="3.50.50.60">
    <property type="entry name" value="FAD/NAD(P)-binding domain"/>
    <property type="match status" value="2"/>
</dbReference>
<evidence type="ECO:0000259" key="5">
    <source>
        <dbReference type="Pfam" id="PF00890"/>
    </source>
</evidence>